<gene>
    <name evidence="1" type="ORF">ANIA_11338</name>
</gene>
<dbReference type="InParanoid" id="C8VNX2"/>
<evidence type="ECO:0000313" key="2">
    <source>
        <dbReference type="Proteomes" id="UP000000560"/>
    </source>
</evidence>
<accession>C8VNX2</accession>
<dbReference type="KEGG" id="ani:ANIA_11338"/>
<name>C8VNX2_EMENI</name>
<organism evidence="1 2">
    <name type="scientific">Emericella nidulans (strain FGSC A4 / ATCC 38163 / CBS 112.46 / NRRL 194 / M139)</name>
    <name type="common">Aspergillus nidulans</name>
    <dbReference type="NCBI Taxonomy" id="227321"/>
    <lineage>
        <taxon>Eukaryota</taxon>
        <taxon>Fungi</taxon>
        <taxon>Dikarya</taxon>
        <taxon>Ascomycota</taxon>
        <taxon>Pezizomycotina</taxon>
        <taxon>Eurotiomycetes</taxon>
        <taxon>Eurotiomycetidae</taxon>
        <taxon>Eurotiales</taxon>
        <taxon>Aspergillaceae</taxon>
        <taxon>Aspergillus</taxon>
        <taxon>Aspergillus subgen. Nidulantes</taxon>
    </lineage>
</organism>
<dbReference type="GeneID" id="74896939"/>
<sequence length="81" mass="9349">MTYLLKWERNDMGCGDYLRAVFSAENADVQLAREALEAFAWRHEASSYHNAVLGQASRSFKYVHDPSATRNFNLPGYIKYE</sequence>
<protein>
    <submittedName>
        <fullName evidence="1">Uncharacterized protein</fullName>
    </submittedName>
</protein>
<dbReference type="EMBL" id="BN001307">
    <property type="protein sequence ID" value="CBF86794.1"/>
    <property type="molecule type" value="Genomic_DNA"/>
</dbReference>
<proteinExistence type="predicted"/>
<keyword evidence="2" id="KW-1185">Reference proteome</keyword>
<reference evidence="2" key="2">
    <citation type="journal article" date="2009" name="Fungal Genet. Biol.">
        <title>The 2008 update of the Aspergillus nidulans genome annotation: a community effort.</title>
        <authorList>
            <person name="Wortman J.R."/>
            <person name="Gilsenan J.M."/>
            <person name="Joardar V."/>
            <person name="Deegan J."/>
            <person name="Clutterbuck J."/>
            <person name="Andersen M.R."/>
            <person name="Archer D."/>
            <person name="Bencina M."/>
            <person name="Braus G."/>
            <person name="Coutinho P."/>
            <person name="von Dohren H."/>
            <person name="Doonan J."/>
            <person name="Driessen A.J."/>
            <person name="Durek P."/>
            <person name="Espeso E."/>
            <person name="Fekete E."/>
            <person name="Flipphi M."/>
            <person name="Estrada C.G."/>
            <person name="Geysens S."/>
            <person name="Goldman G."/>
            <person name="de Groot P.W."/>
            <person name="Hansen K."/>
            <person name="Harris S.D."/>
            <person name="Heinekamp T."/>
            <person name="Helmstaedt K."/>
            <person name="Henrissat B."/>
            <person name="Hofmann G."/>
            <person name="Homan T."/>
            <person name="Horio T."/>
            <person name="Horiuchi H."/>
            <person name="James S."/>
            <person name="Jones M."/>
            <person name="Karaffa L."/>
            <person name="Karanyi Z."/>
            <person name="Kato M."/>
            <person name="Keller N."/>
            <person name="Kelly D.E."/>
            <person name="Kiel J.A."/>
            <person name="Kim J.M."/>
            <person name="van der Klei I.J."/>
            <person name="Klis F.M."/>
            <person name="Kovalchuk A."/>
            <person name="Krasevec N."/>
            <person name="Kubicek C.P."/>
            <person name="Liu B."/>
            <person name="Maccabe A."/>
            <person name="Meyer V."/>
            <person name="Mirabito P."/>
            <person name="Miskei M."/>
            <person name="Mos M."/>
            <person name="Mullins J."/>
            <person name="Nelson D.R."/>
            <person name="Nielsen J."/>
            <person name="Oakley B.R."/>
            <person name="Osmani S.A."/>
            <person name="Pakula T."/>
            <person name="Paszewski A."/>
            <person name="Paulsen I."/>
            <person name="Pilsyk S."/>
            <person name="Pocsi I."/>
            <person name="Punt P.J."/>
            <person name="Ram A.F."/>
            <person name="Ren Q."/>
            <person name="Robellet X."/>
            <person name="Robson G."/>
            <person name="Seiboth B."/>
            <person name="van Solingen P."/>
            <person name="Specht T."/>
            <person name="Sun J."/>
            <person name="Taheri-Talesh N."/>
            <person name="Takeshita N."/>
            <person name="Ussery D."/>
            <person name="vanKuyk P.A."/>
            <person name="Visser H."/>
            <person name="van de Vondervoort P.J."/>
            <person name="de Vries R.P."/>
            <person name="Walton J."/>
            <person name="Xiang X."/>
            <person name="Xiong Y."/>
            <person name="Zeng A.P."/>
            <person name="Brandt B.W."/>
            <person name="Cornell M.J."/>
            <person name="van den Hondel C.A."/>
            <person name="Visser J."/>
            <person name="Oliver S.G."/>
            <person name="Turner G."/>
        </authorList>
    </citation>
    <scope>GENOME REANNOTATION</scope>
    <source>
        <strain evidence="2">FGSC A4 / ATCC 38163 / CBS 112.46 / NRRL 194 / M139</strain>
    </source>
</reference>
<dbReference type="Proteomes" id="UP000000560">
    <property type="component" value="Chromosome VII"/>
</dbReference>
<reference evidence="2" key="1">
    <citation type="journal article" date="2005" name="Nature">
        <title>Sequencing of Aspergillus nidulans and comparative analysis with A. fumigatus and A. oryzae.</title>
        <authorList>
            <person name="Galagan J.E."/>
            <person name="Calvo S.E."/>
            <person name="Cuomo C."/>
            <person name="Ma L.J."/>
            <person name="Wortman J.R."/>
            <person name="Batzoglou S."/>
            <person name="Lee S.I."/>
            <person name="Basturkmen M."/>
            <person name="Spevak C.C."/>
            <person name="Clutterbuck J."/>
            <person name="Kapitonov V."/>
            <person name="Jurka J."/>
            <person name="Scazzocchio C."/>
            <person name="Farman M."/>
            <person name="Butler J."/>
            <person name="Purcell S."/>
            <person name="Harris S."/>
            <person name="Braus G.H."/>
            <person name="Draht O."/>
            <person name="Busch S."/>
            <person name="D'Enfert C."/>
            <person name="Bouchier C."/>
            <person name="Goldman G.H."/>
            <person name="Bell-Pedersen D."/>
            <person name="Griffiths-Jones S."/>
            <person name="Doonan J.H."/>
            <person name="Yu J."/>
            <person name="Vienken K."/>
            <person name="Pain A."/>
            <person name="Freitag M."/>
            <person name="Selker E.U."/>
            <person name="Archer D.B."/>
            <person name="Penalva M.A."/>
            <person name="Oakley B.R."/>
            <person name="Momany M."/>
            <person name="Tanaka T."/>
            <person name="Kumagai T."/>
            <person name="Asai K."/>
            <person name="Machida M."/>
            <person name="Nierman W.C."/>
            <person name="Denning D.W."/>
            <person name="Caddick M."/>
            <person name="Hynes M."/>
            <person name="Paoletti M."/>
            <person name="Fischer R."/>
            <person name="Miller B."/>
            <person name="Dyer P."/>
            <person name="Sachs M.S."/>
            <person name="Osmani S.A."/>
            <person name="Birren B.W."/>
        </authorList>
    </citation>
    <scope>NUCLEOTIDE SEQUENCE [LARGE SCALE GENOMIC DNA]</scope>
    <source>
        <strain evidence="2">FGSC A4 / ATCC 38163 / CBS 112.46 / NRRL 194 / M139</strain>
    </source>
</reference>
<dbReference type="HOGENOM" id="CLU_2573871_0_0_1"/>
<dbReference type="RefSeq" id="XP_050468884.1">
    <property type="nucleotide sequence ID" value="XM_050613042.1"/>
</dbReference>
<dbReference type="AlphaFoldDB" id="C8VNX2"/>
<evidence type="ECO:0000313" key="1">
    <source>
        <dbReference type="EMBL" id="CBF86794.1"/>
    </source>
</evidence>